<dbReference type="AlphaFoldDB" id="A0AAV4XL53"/>
<name>A0AAV4XL53_CAEEX</name>
<protein>
    <recommendedName>
        <fullName evidence="4">Tat protein</fullName>
    </recommendedName>
</protein>
<feature type="region of interest" description="Disordered" evidence="1">
    <location>
        <begin position="1"/>
        <end position="30"/>
    </location>
</feature>
<evidence type="ECO:0000313" key="3">
    <source>
        <dbReference type="Proteomes" id="UP001054945"/>
    </source>
</evidence>
<accession>A0AAV4XL53</accession>
<dbReference type="Proteomes" id="UP001054945">
    <property type="component" value="Unassembled WGS sequence"/>
</dbReference>
<keyword evidence="3" id="KW-1185">Reference proteome</keyword>
<evidence type="ECO:0008006" key="4">
    <source>
        <dbReference type="Google" id="ProtNLM"/>
    </source>
</evidence>
<feature type="non-terminal residue" evidence="2">
    <location>
        <position position="1"/>
    </location>
</feature>
<sequence>KTVKKIGEGSGQRSDEQHKGQSETNNPSDQ</sequence>
<organism evidence="2 3">
    <name type="scientific">Caerostris extrusa</name>
    <name type="common">Bark spider</name>
    <name type="synonym">Caerostris bankana</name>
    <dbReference type="NCBI Taxonomy" id="172846"/>
    <lineage>
        <taxon>Eukaryota</taxon>
        <taxon>Metazoa</taxon>
        <taxon>Ecdysozoa</taxon>
        <taxon>Arthropoda</taxon>
        <taxon>Chelicerata</taxon>
        <taxon>Arachnida</taxon>
        <taxon>Araneae</taxon>
        <taxon>Araneomorphae</taxon>
        <taxon>Entelegynae</taxon>
        <taxon>Araneoidea</taxon>
        <taxon>Araneidae</taxon>
        <taxon>Caerostris</taxon>
    </lineage>
</organism>
<reference evidence="2 3" key="1">
    <citation type="submission" date="2021-06" db="EMBL/GenBank/DDBJ databases">
        <title>Caerostris extrusa draft genome.</title>
        <authorList>
            <person name="Kono N."/>
            <person name="Arakawa K."/>
        </authorList>
    </citation>
    <scope>NUCLEOTIDE SEQUENCE [LARGE SCALE GENOMIC DNA]</scope>
</reference>
<feature type="non-terminal residue" evidence="2">
    <location>
        <position position="30"/>
    </location>
</feature>
<gene>
    <name evidence="2" type="ORF">CEXT_339541</name>
</gene>
<comment type="caution">
    <text evidence="2">The sequence shown here is derived from an EMBL/GenBank/DDBJ whole genome shotgun (WGS) entry which is preliminary data.</text>
</comment>
<dbReference type="EMBL" id="BPLR01000402">
    <property type="protein sequence ID" value="GIY94534.1"/>
    <property type="molecule type" value="Genomic_DNA"/>
</dbReference>
<evidence type="ECO:0000256" key="1">
    <source>
        <dbReference type="SAM" id="MobiDB-lite"/>
    </source>
</evidence>
<evidence type="ECO:0000313" key="2">
    <source>
        <dbReference type="EMBL" id="GIY94534.1"/>
    </source>
</evidence>
<proteinExistence type="predicted"/>